<organism evidence="1 2">
    <name type="scientific">Algoriphagus winogradskyi</name>
    <dbReference type="NCBI Taxonomy" id="237017"/>
    <lineage>
        <taxon>Bacteria</taxon>
        <taxon>Pseudomonadati</taxon>
        <taxon>Bacteroidota</taxon>
        <taxon>Cytophagia</taxon>
        <taxon>Cytophagales</taxon>
        <taxon>Cyclobacteriaceae</taxon>
        <taxon>Algoriphagus</taxon>
    </lineage>
</organism>
<comment type="caution">
    <text evidence="1">The sequence shown here is derived from an EMBL/GenBank/DDBJ whole genome shotgun (WGS) entry which is preliminary data.</text>
</comment>
<evidence type="ECO:0000313" key="2">
    <source>
        <dbReference type="Proteomes" id="UP001157915"/>
    </source>
</evidence>
<proteinExistence type="predicted"/>
<evidence type="ECO:0008006" key="3">
    <source>
        <dbReference type="Google" id="ProtNLM"/>
    </source>
</evidence>
<reference evidence="1 2" key="1">
    <citation type="submission" date="2017-05" db="EMBL/GenBank/DDBJ databases">
        <authorList>
            <person name="Varghese N."/>
            <person name="Submissions S."/>
        </authorList>
    </citation>
    <scope>NUCLEOTIDE SEQUENCE [LARGE SCALE GENOMIC DNA]</scope>
    <source>
        <strain evidence="1 2">DSM 15360</strain>
    </source>
</reference>
<name>A0ABY1NWF8_9BACT</name>
<accession>A0ABY1NWF8</accession>
<evidence type="ECO:0000313" key="1">
    <source>
        <dbReference type="EMBL" id="SMP20218.1"/>
    </source>
</evidence>
<gene>
    <name evidence="1" type="ORF">SAMN06265367_103105</name>
</gene>
<dbReference type="Proteomes" id="UP001157915">
    <property type="component" value="Unassembled WGS sequence"/>
</dbReference>
<sequence length="193" mass="21656">MTGNIADNHILFLYFDIMKMRSLRVLSYLVLIFCLFTPIAGNPLVAQVSNGGAIATNDFVEYHKLKLRSVESASSSSKTSESTDLTFTPLSAVENNLATNLNSHWVWSENTLDIIDSYSPFLFRTKKSALIDEVKILLQVNSKGSLMGFEVLSDVDKGLYERIDYVLRKLPDCKPVPGFDTYGVETFELIIQK</sequence>
<dbReference type="EMBL" id="FXUA01000003">
    <property type="protein sequence ID" value="SMP20218.1"/>
    <property type="molecule type" value="Genomic_DNA"/>
</dbReference>
<keyword evidence="2" id="KW-1185">Reference proteome</keyword>
<protein>
    <recommendedName>
        <fullName evidence="3">TonB C-terminal domain-containing protein</fullName>
    </recommendedName>
</protein>